<dbReference type="PANTHER" id="PTHR46951">
    <property type="entry name" value="BED-TYPE DOMAIN-CONTAINING PROTEIN"/>
    <property type="match status" value="1"/>
</dbReference>
<feature type="region of interest" description="Disordered" evidence="1">
    <location>
        <begin position="27"/>
        <end position="79"/>
    </location>
</feature>
<gene>
    <name evidence="3" type="ORF">BVRB_018770</name>
</gene>
<dbReference type="AlphaFoldDB" id="A0A0J7YLU8"/>
<evidence type="ECO:0000313" key="4">
    <source>
        <dbReference type="Proteomes" id="UP000035740"/>
    </source>
</evidence>
<dbReference type="PANTHER" id="PTHR46951:SF2">
    <property type="entry name" value="BED-TYPE DOMAIN-CONTAINING PROTEIN"/>
    <property type="match status" value="1"/>
</dbReference>
<organism evidence="3 4">
    <name type="scientific">Beta vulgaris subsp. vulgaris</name>
    <name type="common">Beet</name>
    <dbReference type="NCBI Taxonomy" id="3555"/>
    <lineage>
        <taxon>Eukaryota</taxon>
        <taxon>Viridiplantae</taxon>
        <taxon>Streptophyta</taxon>
        <taxon>Embryophyta</taxon>
        <taxon>Tracheophyta</taxon>
        <taxon>Spermatophyta</taxon>
        <taxon>Magnoliopsida</taxon>
        <taxon>eudicotyledons</taxon>
        <taxon>Gunneridae</taxon>
        <taxon>Pentapetalae</taxon>
        <taxon>Caryophyllales</taxon>
        <taxon>Chenopodiaceae</taxon>
        <taxon>Betoideae</taxon>
        <taxon>Beta</taxon>
    </lineage>
</organism>
<feature type="domain" description="DUF659" evidence="2">
    <location>
        <begin position="155"/>
        <end position="225"/>
    </location>
</feature>
<protein>
    <recommendedName>
        <fullName evidence="2">DUF659 domain-containing protein</fullName>
    </recommendedName>
</protein>
<sequence length="230" mass="26523">MRDINRCDSDDEDDPNLVMGMRHSRMQQQFKRDRDMLRRRSSNYEGGSCSGVPRMNRSFTVREGGQQRGRDRMYEPVSTPASRLRAVEIDLEKNEKVKRQRKINTSGLNRQKKKVLKAFGNWIIDNNQPFAAVNSAFTNPLMNVIRETSVDVRAPSAYELAEVYLPEECRLMNEYIGTFAKVWDERGVTIMSDGWTGTTRMHILNYLVYSPCGTIFHKSVDVTNVSSRNV</sequence>
<proteinExistence type="predicted"/>
<accession>A0A0J7YLU8</accession>
<dbReference type="EMBL" id="KQ127469">
    <property type="protein sequence ID" value="KMS64586.1"/>
    <property type="molecule type" value="Genomic_DNA"/>
</dbReference>
<dbReference type="Gramene" id="KMS64586">
    <property type="protein sequence ID" value="KMS64586"/>
    <property type="gene ID" value="BVRB_018770"/>
</dbReference>
<feature type="non-terminal residue" evidence="3">
    <location>
        <position position="230"/>
    </location>
</feature>
<dbReference type="Pfam" id="PF04937">
    <property type="entry name" value="DUF659"/>
    <property type="match status" value="1"/>
</dbReference>
<dbReference type="Proteomes" id="UP000035740">
    <property type="component" value="Unassembled WGS sequence"/>
</dbReference>
<dbReference type="InterPro" id="IPR007021">
    <property type="entry name" value="DUF659"/>
</dbReference>
<evidence type="ECO:0000256" key="1">
    <source>
        <dbReference type="SAM" id="MobiDB-lite"/>
    </source>
</evidence>
<dbReference type="OMA" id="EECKLMK"/>
<name>A0A0J7YLU8_BETVV</name>
<reference evidence="3 4" key="1">
    <citation type="journal article" date="2014" name="Nature">
        <title>The genome of the recently domesticated crop plant sugar beet (Beta vulgaris).</title>
        <authorList>
            <person name="Dohm J.C."/>
            <person name="Minoche A.E."/>
            <person name="Holtgrawe D."/>
            <person name="Capella-Gutierrez S."/>
            <person name="Zakrzewski F."/>
            <person name="Tafer H."/>
            <person name="Rupp O."/>
            <person name="Sorensen T.R."/>
            <person name="Stracke R."/>
            <person name="Reinhardt R."/>
            <person name="Goesmann A."/>
            <person name="Kraft T."/>
            <person name="Schulz B."/>
            <person name="Stadler P.F."/>
            <person name="Schmidt T."/>
            <person name="Gabaldon T."/>
            <person name="Lehrach H."/>
            <person name="Weisshaar B."/>
            <person name="Himmelbauer H."/>
        </authorList>
    </citation>
    <scope>NUCLEOTIDE SEQUENCE [LARGE SCALE GENOMIC DNA]</scope>
    <source>
        <tissue evidence="3">Taproot</tissue>
    </source>
</reference>
<keyword evidence="4" id="KW-1185">Reference proteome</keyword>
<evidence type="ECO:0000313" key="3">
    <source>
        <dbReference type="EMBL" id="KMS64586.1"/>
    </source>
</evidence>
<dbReference type="OrthoDB" id="1935289at2759"/>
<evidence type="ECO:0000259" key="2">
    <source>
        <dbReference type="Pfam" id="PF04937"/>
    </source>
</evidence>